<dbReference type="GO" id="GO:0009052">
    <property type="term" value="P:pentose-phosphate shunt, non-oxidative branch"/>
    <property type="evidence" value="ECO:0007669"/>
    <property type="project" value="UniProtKB-ARBA"/>
</dbReference>
<feature type="binding site" evidence="14">
    <location>
        <position position="466"/>
    </location>
    <ligand>
        <name>substrate</name>
    </ligand>
</feature>
<feature type="domain" description="Transketolase-like pyrimidine-binding" evidence="19">
    <location>
        <begin position="359"/>
        <end position="530"/>
    </location>
</feature>
<evidence type="ECO:0000256" key="10">
    <source>
        <dbReference type="ARBA" id="ARBA00023052"/>
    </source>
</evidence>
<comment type="cofactor">
    <cofactor evidence="16">
        <name>Mg(2+)</name>
        <dbReference type="ChEBI" id="CHEBI:18420"/>
    </cofactor>
    <text evidence="16">Binds 1 Mg(2+) ion per subunit. Can also utilize other divalent metal cations, such as Ca(2+), Mn(2+) and Co(2+).</text>
</comment>
<dbReference type="Gene3D" id="3.40.50.920">
    <property type="match status" value="1"/>
</dbReference>
<feature type="binding site" evidence="16">
    <location>
        <position position="191"/>
    </location>
    <ligand>
        <name>Mg(2+)</name>
        <dbReference type="ChEBI" id="CHEBI:18420"/>
    </ligand>
</feature>
<dbReference type="EMBL" id="BGZJ01000001">
    <property type="protein sequence ID" value="GBO93024.1"/>
    <property type="molecule type" value="Genomic_DNA"/>
</dbReference>
<gene>
    <name evidence="20" type="primary">tktA</name>
    <name evidence="20" type="ORF">MESMUL_03780</name>
</gene>
<comment type="caution">
    <text evidence="20">The sequence shown here is derived from an EMBL/GenBank/DDBJ whole genome shotgun (WGS) entry which is preliminary data.</text>
</comment>
<dbReference type="SMART" id="SM00861">
    <property type="entry name" value="Transket_pyr"/>
    <property type="match status" value="1"/>
</dbReference>
<evidence type="ECO:0000256" key="7">
    <source>
        <dbReference type="ARBA" id="ARBA00022723"/>
    </source>
</evidence>
<dbReference type="InterPro" id="IPR005475">
    <property type="entry name" value="Transketolase-like_Pyr-bd"/>
</dbReference>
<keyword evidence="7 16" id="KW-0479">Metal-binding</keyword>
<comment type="catalytic activity">
    <reaction evidence="11 18">
        <text>D-sedoheptulose 7-phosphate + D-glyceraldehyde 3-phosphate = aldehydo-D-ribose 5-phosphate + D-xylulose 5-phosphate</text>
        <dbReference type="Rhea" id="RHEA:10508"/>
        <dbReference type="ChEBI" id="CHEBI:57483"/>
        <dbReference type="ChEBI" id="CHEBI:57737"/>
        <dbReference type="ChEBI" id="CHEBI:58273"/>
        <dbReference type="ChEBI" id="CHEBI:59776"/>
        <dbReference type="EC" id="2.2.1.1"/>
    </reaction>
</comment>
<reference evidence="20 21" key="1">
    <citation type="journal article" date="2018" name="Int. J. Syst. Evol. Microbiol.">
        <title>Mesosutterella multiformis gen. nov., sp. nov., a member of the family Sutterellaceae and Sutterella megalosphaeroides sp. nov., isolated from human faeces.</title>
        <authorList>
            <person name="Sakamoto M."/>
            <person name="Ikeyama N."/>
            <person name="Kunihiro T."/>
            <person name="Iino T."/>
            <person name="Yuki M."/>
            <person name="Ohkuma M."/>
        </authorList>
    </citation>
    <scope>NUCLEOTIDE SEQUENCE [LARGE SCALE GENOMIC DNA]</scope>
    <source>
        <strain evidence="20 21">4NBBH2</strain>
    </source>
</reference>
<organism evidence="20 21">
    <name type="scientific">Mesosutterella multiformis</name>
    <dbReference type="NCBI Taxonomy" id="2259133"/>
    <lineage>
        <taxon>Bacteria</taxon>
        <taxon>Pseudomonadati</taxon>
        <taxon>Pseudomonadota</taxon>
        <taxon>Betaproteobacteria</taxon>
        <taxon>Burkholderiales</taxon>
        <taxon>Sutterellaceae</taxon>
        <taxon>Mesosutterella</taxon>
    </lineage>
</organism>
<feature type="binding site" evidence="15">
    <location>
        <position position="160"/>
    </location>
    <ligand>
        <name>thiamine diphosphate</name>
        <dbReference type="ChEBI" id="CHEBI:58937"/>
    </ligand>
</feature>
<dbReference type="GO" id="GO:0004802">
    <property type="term" value="F:transketolase activity"/>
    <property type="evidence" value="ECO:0007669"/>
    <property type="project" value="UniProtKB-UniRule"/>
</dbReference>
<dbReference type="Proteomes" id="UP000266091">
    <property type="component" value="Unassembled WGS sequence"/>
</dbReference>
<dbReference type="PANTHER" id="PTHR43522">
    <property type="entry name" value="TRANSKETOLASE"/>
    <property type="match status" value="1"/>
</dbReference>
<dbReference type="GO" id="GO:0005829">
    <property type="term" value="C:cytosol"/>
    <property type="evidence" value="ECO:0007669"/>
    <property type="project" value="TreeGrafter"/>
</dbReference>
<dbReference type="InterPro" id="IPR020826">
    <property type="entry name" value="Transketolase_BS"/>
</dbReference>
<evidence type="ECO:0000313" key="20">
    <source>
        <dbReference type="EMBL" id="GBO93024.1"/>
    </source>
</evidence>
<evidence type="ECO:0000256" key="14">
    <source>
        <dbReference type="PIRSR" id="PIRSR605478-2"/>
    </source>
</evidence>
<dbReference type="FunFam" id="3.40.50.970:FF:000004">
    <property type="entry name" value="Transketolase"/>
    <property type="match status" value="1"/>
</dbReference>
<evidence type="ECO:0000256" key="17">
    <source>
        <dbReference type="PIRSR" id="PIRSR605478-5"/>
    </source>
</evidence>
<evidence type="ECO:0000256" key="3">
    <source>
        <dbReference type="ARBA" id="ARBA00007131"/>
    </source>
</evidence>
<evidence type="ECO:0000256" key="16">
    <source>
        <dbReference type="PIRSR" id="PIRSR605478-4"/>
    </source>
</evidence>
<keyword evidence="6 18" id="KW-0808">Transferase</keyword>
<evidence type="ECO:0000256" key="12">
    <source>
        <dbReference type="NCBIfam" id="TIGR00232"/>
    </source>
</evidence>
<protein>
    <recommendedName>
        <fullName evidence="5 12">Transketolase</fullName>
        <ecNumber evidence="5 12">2.2.1.1</ecNumber>
    </recommendedName>
</protein>
<evidence type="ECO:0000256" key="18">
    <source>
        <dbReference type="RuleBase" id="RU004996"/>
    </source>
</evidence>
<comment type="cofactor">
    <cofactor evidence="1">
        <name>Ca(2+)</name>
        <dbReference type="ChEBI" id="CHEBI:29108"/>
    </cofactor>
</comment>
<dbReference type="InterPro" id="IPR029061">
    <property type="entry name" value="THDP-binding"/>
</dbReference>
<evidence type="ECO:0000256" key="6">
    <source>
        <dbReference type="ARBA" id="ARBA00022679"/>
    </source>
</evidence>
<dbReference type="Gene3D" id="3.40.50.970">
    <property type="match status" value="2"/>
</dbReference>
<accession>A0A388SE93</accession>
<feature type="binding site" evidence="15">
    <location>
        <begin position="118"/>
        <end position="120"/>
    </location>
    <ligand>
        <name>thiamine diphosphate</name>
        <dbReference type="ChEBI" id="CHEBI:58937"/>
    </ligand>
</feature>
<keyword evidence="8 18" id="KW-0106">Calcium</keyword>
<feature type="binding site" evidence="15">
    <location>
        <position position="70"/>
    </location>
    <ligand>
        <name>thiamine diphosphate</name>
        <dbReference type="ChEBI" id="CHEBI:58937"/>
    </ligand>
</feature>
<dbReference type="InterPro" id="IPR055152">
    <property type="entry name" value="Transketolase-like_C_2"/>
</dbReference>
<dbReference type="SUPFAM" id="SSF52518">
    <property type="entry name" value="Thiamin diphosphate-binding fold (THDP-binding)"/>
    <property type="match status" value="2"/>
</dbReference>
<feature type="binding site" evidence="16">
    <location>
        <position position="159"/>
    </location>
    <ligand>
        <name>Mg(2+)</name>
        <dbReference type="ChEBI" id="CHEBI:18420"/>
    </ligand>
</feature>
<feature type="binding site" evidence="14">
    <location>
        <position position="478"/>
    </location>
    <ligand>
        <name>substrate</name>
    </ligand>
</feature>
<dbReference type="InterPro" id="IPR005478">
    <property type="entry name" value="Transketolase_bac-like"/>
</dbReference>
<comment type="subunit">
    <text evidence="4 18">Homodimer.</text>
</comment>
<feature type="active site" description="Proton donor" evidence="13">
    <location>
        <position position="416"/>
    </location>
</feature>
<comment type="function">
    <text evidence="18">Catalyzes the transfer of a two-carbon ketol group from a ketose donor to an aldose acceptor, via a covalent intermediate with the cofactor thiamine pyrophosphate.</text>
</comment>
<feature type="binding site" evidence="14">
    <location>
        <position position="362"/>
    </location>
    <ligand>
        <name>substrate</name>
    </ligand>
</feature>
<evidence type="ECO:0000256" key="11">
    <source>
        <dbReference type="ARBA" id="ARBA00049473"/>
    </source>
</evidence>
<evidence type="ECO:0000256" key="13">
    <source>
        <dbReference type="PIRSR" id="PIRSR605478-1"/>
    </source>
</evidence>
<dbReference type="InterPro" id="IPR049557">
    <property type="entry name" value="Transketolase_CS"/>
</dbReference>
<feature type="binding site" evidence="14">
    <location>
        <position position="265"/>
    </location>
    <ligand>
        <name>substrate</name>
    </ligand>
</feature>
<feature type="binding site" evidence="14">
    <location>
        <position position="30"/>
    </location>
    <ligand>
        <name>substrate</name>
    </ligand>
</feature>
<dbReference type="OrthoDB" id="8732661at2"/>
<dbReference type="Pfam" id="PF22613">
    <property type="entry name" value="Transketolase_C_1"/>
    <property type="match status" value="1"/>
</dbReference>
<dbReference type="PANTHER" id="PTHR43522:SF2">
    <property type="entry name" value="TRANSKETOLASE 1-RELATED"/>
    <property type="match status" value="1"/>
</dbReference>
<dbReference type="PROSITE" id="PS00801">
    <property type="entry name" value="TRANSKETOLASE_1"/>
    <property type="match status" value="1"/>
</dbReference>
<dbReference type="PROSITE" id="PS00802">
    <property type="entry name" value="TRANSKETOLASE_2"/>
    <property type="match status" value="1"/>
</dbReference>
<feature type="site" description="Important for catalytic activity" evidence="17">
    <location>
        <position position="30"/>
    </location>
</feature>
<evidence type="ECO:0000256" key="9">
    <source>
        <dbReference type="ARBA" id="ARBA00022842"/>
    </source>
</evidence>
<dbReference type="RefSeq" id="WP_116269497.1">
    <property type="nucleotide sequence ID" value="NZ_BGZJ01000001.1"/>
</dbReference>
<dbReference type="CDD" id="cd07033">
    <property type="entry name" value="TPP_PYR_DXS_TK_like"/>
    <property type="match status" value="1"/>
</dbReference>
<evidence type="ECO:0000256" key="2">
    <source>
        <dbReference type="ARBA" id="ARBA00001941"/>
    </source>
</evidence>
<feature type="binding site" evidence="16">
    <location>
        <position position="189"/>
    </location>
    <ligand>
        <name>Mg(2+)</name>
        <dbReference type="ChEBI" id="CHEBI:18420"/>
    </ligand>
</feature>
<comment type="cofactor">
    <cofactor evidence="18">
        <name>Mg(2+)</name>
        <dbReference type="ChEBI" id="CHEBI:18420"/>
    </cofactor>
    <cofactor evidence="18">
        <name>Ca(2+)</name>
        <dbReference type="ChEBI" id="CHEBI:29108"/>
    </cofactor>
    <cofactor evidence="18">
        <name>Mn(2+)</name>
        <dbReference type="ChEBI" id="CHEBI:29035"/>
    </cofactor>
    <cofactor evidence="18">
        <name>Co(2+)</name>
        <dbReference type="ChEBI" id="CHEBI:48828"/>
    </cofactor>
    <text evidence="18">Binds 1 Mg(2+) ion per subunit. Can also utilize other divalent metal cations, such as Ca(2+), Mn(2+) and Co(2+).</text>
</comment>
<dbReference type="GO" id="GO:0046872">
    <property type="term" value="F:metal ion binding"/>
    <property type="evidence" value="ECO:0007669"/>
    <property type="project" value="UniProtKB-KW"/>
</dbReference>
<proteinExistence type="inferred from homology"/>
<dbReference type="FunFam" id="3.40.50.970:FF:000003">
    <property type="entry name" value="Transketolase"/>
    <property type="match status" value="1"/>
</dbReference>
<sequence length="667" mass="71445">MSNSSVSPQKLANAIRALAMDSIQKAKSGHPGMPLGMADIAVALWTRHLRHNPKDPKWLGRDRFILSNGHGSMLQYALLHLTGYDLSMDDLKSFRQLHSRTPGHPEVGVTPGVETSTGPLGQGIANGIGMALAEKMLAAEFNRPGFPVINNRTYVFLGDGCLMEGVSHEACSLAGVWQLGKLVAFYDDNGISIDGNVKGWFGDDTRKRFEAYGWNVIGPIDGHSIDAVDQAINEAESQSEKPTLIICKTTIGKGSPKFQGTSKVHGAPLGDEEIAAAKKALGWEYGPFEIPQDVYDAFDARATGEKLEADYQKMFDGYAAAYPELASELKRRIAGDLPANYAETVAQAVEAAEKAAESVATRKASQKALSAICPKLPETLGGSADLTSSNLTNWEGVTAFGTDNLAGRHISYGVREFGMSAIMNGIALYGGFIPFGATFLTFSDYAKNAIRMAALMQIRSIFVYTHDSIGVGEDGPTHQPIEQTASLRLIPGLDVWRPCDTVEAAVAWGCAFEKKNGPSALIFSRQSVPFLHQAGAKADLIRKGGYILTDAESPKAVIVATGTEVSLGSAIQEKLAEEGIAVRLVSMPCTERFDAQDAAYRESVLPAGLPVLTIEAGSTELWYKYTRGNGASLGIDQFGASAPASKLWPLFGLTVENGVARVKDLLH</sequence>
<feature type="binding site" evidence="14">
    <location>
        <position position="525"/>
    </location>
    <ligand>
        <name>substrate</name>
    </ligand>
</feature>
<keyword evidence="21" id="KW-1185">Reference proteome</keyword>
<dbReference type="InterPro" id="IPR005474">
    <property type="entry name" value="Transketolase_N"/>
</dbReference>
<keyword evidence="9 16" id="KW-0460">Magnesium</keyword>
<dbReference type="Pfam" id="PF00456">
    <property type="entry name" value="Transketolase_N"/>
    <property type="match status" value="1"/>
</dbReference>
<feature type="site" description="Important for catalytic activity" evidence="17">
    <location>
        <position position="265"/>
    </location>
</feature>
<comment type="cofactor">
    <cofactor evidence="2">
        <name>Co(2+)</name>
        <dbReference type="ChEBI" id="CHEBI:48828"/>
    </cofactor>
</comment>
<dbReference type="EC" id="2.2.1.1" evidence="5 12"/>
<dbReference type="AlphaFoldDB" id="A0A388SE93"/>
<name>A0A388SE93_9BURK</name>
<feature type="binding site" evidence="15">
    <location>
        <position position="265"/>
    </location>
    <ligand>
        <name>thiamine diphosphate</name>
        <dbReference type="ChEBI" id="CHEBI:58937"/>
    </ligand>
</feature>
<evidence type="ECO:0000313" key="21">
    <source>
        <dbReference type="Proteomes" id="UP000266091"/>
    </source>
</evidence>
<keyword evidence="10 15" id="KW-0786">Thiamine pyrophosphate</keyword>
<dbReference type="FunFam" id="3.40.50.920:FF:000003">
    <property type="entry name" value="Transketolase"/>
    <property type="match status" value="1"/>
</dbReference>
<feature type="binding site" evidence="14">
    <location>
        <position position="474"/>
    </location>
    <ligand>
        <name>substrate</name>
    </ligand>
</feature>
<comment type="similarity">
    <text evidence="3 18">Belongs to the transketolase family.</text>
</comment>
<comment type="cofactor">
    <cofactor evidence="15">
        <name>thiamine diphosphate</name>
        <dbReference type="ChEBI" id="CHEBI:58937"/>
    </cofactor>
    <text evidence="15">Binds 1 thiamine pyrophosphate per subunit. During the reaction, the substrate forms a covalent intermediate with the cofactor.</text>
</comment>
<dbReference type="SUPFAM" id="SSF52922">
    <property type="entry name" value="TK C-terminal domain-like"/>
    <property type="match status" value="1"/>
</dbReference>
<dbReference type="Pfam" id="PF02779">
    <property type="entry name" value="Transket_pyr"/>
    <property type="match status" value="1"/>
</dbReference>
<dbReference type="CDD" id="cd02012">
    <property type="entry name" value="TPP_TK"/>
    <property type="match status" value="1"/>
</dbReference>
<evidence type="ECO:0000256" key="4">
    <source>
        <dbReference type="ARBA" id="ARBA00011738"/>
    </source>
</evidence>
<dbReference type="InterPro" id="IPR009014">
    <property type="entry name" value="Transketo_C/PFOR_II"/>
</dbReference>
<evidence type="ECO:0000256" key="5">
    <source>
        <dbReference type="ARBA" id="ARBA00013152"/>
    </source>
</evidence>
<feature type="binding site" evidence="14">
    <location>
        <position position="389"/>
    </location>
    <ligand>
        <name>substrate</name>
    </ligand>
</feature>
<evidence type="ECO:0000256" key="15">
    <source>
        <dbReference type="PIRSR" id="PIRSR605478-3"/>
    </source>
</evidence>
<dbReference type="InterPro" id="IPR033247">
    <property type="entry name" value="Transketolase_fam"/>
</dbReference>
<feature type="binding site" evidence="15">
    <location>
        <position position="189"/>
    </location>
    <ligand>
        <name>thiamine diphosphate</name>
        <dbReference type="ChEBI" id="CHEBI:58937"/>
    </ligand>
</feature>
<evidence type="ECO:0000256" key="8">
    <source>
        <dbReference type="ARBA" id="ARBA00022837"/>
    </source>
</evidence>
<feature type="binding site" evidence="15">
    <location>
        <position position="442"/>
    </location>
    <ligand>
        <name>thiamine diphosphate</name>
        <dbReference type="ChEBI" id="CHEBI:58937"/>
    </ligand>
</feature>
<evidence type="ECO:0000256" key="1">
    <source>
        <dbReference type="ARBA" id="ARBA00001913"/>
    </source>
</evidence>
<dbReference type="NCBIfam" id="TIGR00232">
    <property type="entry name" value="tktlase_bact"/>
    <property type="match status" value="1"/>
</dbReference>
<evidence type="ECO:0000259" key="19">
    <source>
        <dbReference type="SMART" id="SM00861"/>
    </source>
</evidence>